<dbReference type="InterPro" id="IPR000653">
    <property type="entry name" value="DegT/StrS_aminotransferase"/>
</dbReference>
<dbReference type="PIRSF" id="PIRSF000390">
    <property type="entry name" value="PLP_StrS"/>
    <property type="match status" value="1"/>
</dbReference>
<keyword evidence="2 3" id="KW-0663">Pyridoxal phosphate</keyword>
<evidence type="ECO:0000313" key="4">
    <source>
        <dbReference type="EMBL" id="ABU57457.1"/>
    </source>
</evidence>
<dbReference type="GO" id="GO:0030170">
    <property type="term" value="F:pyridoxal phosphate binding"/>
    <property type="evidence" value="ECO:0007669"/>
    <property type="project" value="TreeGrafter"/>
</dbReference>
<dbReference type="PANTHER" id="PTHR30244">
    <property type="entry name" value="TRANSAMINASE"/>
    <property type="match status" value="1"/>
</dbReference>
<dbReference type="Gene3D" id="3.40.640.10">
    <property type="entry name" value="Type I PLP-dependent aspartate aminotransferase-like (Major domain)"/>
    <property type="match status" value="1"/>
</dbReference>
<dbReference type="EC" id="2.6.1.50" evidence="4"/>
<reference evidence="4 5" key="1">
    <citation type="submission" date="2007-08" db="EMBL/GenBank/DDBJ databases">
        <title>Complete sequence of Roseiflexus castenholzii DSM 13941.</title>
        <authorList>
            <consortium name="US DOE Joint Genome Institute"/>
            <person name="Copeland A."/>
            <person name="Lucas S."/>
            <person name="Lapidus A."/>
            <person name="Barry K."/>
            <person name="Glavina del Rio T."/>
            <person name="Dalin E."/>
            <person name="Tice H."/>
            <person name="Pitluck S."/>
            <person name="Thompson L.S."/>
            <person name="Brettin T."/>
            <person name="Bruce D."/>
            <person name="Detter J.C."/>
            <person name="Han C."/>
            <person name="Tapia R."/>
            <person name="Schmutz J."/>
            <person name="Larimer F."/>
            <person name="Land M."/>
            <person name="Hauser L."/>
            <person name="Kyrpides N."/>
            <person name="Mikhailova N."/>
            <person name="Bryant D.A."/>
            <person name="Hanada S."/>
            <person name="Tsukatani Y."/>
            <person name="Richardson P."/>
        </authorList>
    </citation>
    <scope>NUCLEOTIDE SEQUENCE [LARGE SCALE GENOMIC DNA]</scope>
    <source>
        <strain evidence="5">DSM 13941 / HLO8</strain>
    </source>
</reference>
<dbReference type="EMBL" id="CP000804">
    <property type="protein sequence ID" value="ABU57457.1"/>
    <property type="molecule type" value="Genomic_DNA"/>
</dbReference>
<sequence length="407" mass="44010">MAIRIPMSSPDIGDTEVQAVVETLRTPTLSIGPRLEAFERAAAAVAGVTWGVGVNSGTSGLHLCMIAAGVGDGDLVITTPFSFIASANCVLYERGIPVFVDVDPATGNIDPHLAASAADDLTRGGVAADRWLPPVLRGAHRSAGRLRALLPVHAFGQPADMDPLLDTARNHDLALIEDACEAIGAAYKGRPAGSLGDAAVFAFYPNKQITTGEGGMIVTNREPWAHLFRSLRNQGRDVFDGWLNHTRLGYNYRLDELSAALGLAQVQRLDALLAKRARVAAWYNERLTDIELIATPRIAPTTTHMSWFVYVVRILPPAQRDTVVRLLAERGIPSRPYFTPIHLQPFYRERFGYRGGEFPVTEHLGAVSLALPFSSVMTEAQVDVVCEALYDAVQRSVPLSAPGGIER</sequence>
<dbReference type="eggNOG" id="COG0399">
    <property type="taxonomic scope" value="Bacteria"/>
</dbReference>
<dbReference type="OrthoDB" id="9810913at2"/>
<proteinExistence type="inferred from homology"/>
<dbReference type="InterPro" id="IPR015424">
    <property type="entry name" value="PyrdxlP-dep_Trfase"/>
</dbReference>
<dbReference type="SUPFAM" id="SSF53383">
    <property type="entry name" value="PLP-dependent transferases"/>
    <property type="match status" value="1"/>
</dbReference>
<keyword evidence="4" id="KW-0032">Aminotransferase</keyword>
<accession>A7NIZ9</accession>
<evidence type="ECO:0000313" key="5">
    <source>
        <dbReference type="Proteomes" id="UP000000263"/>
    </source>
</evidence>
<dbReference type="HOGENOM" id="CLU_033332_7_2_0"/>
<comment type="similarity">
    <text evidence="3">Belongs to the DegT/DnrJ/EryC1 family.</text>
</comment>
<dbReference type="RefSeq" id="WP_012119886.1">
    <property type="nucleotide sequence ID" value="NC_009767.1"/>
</dbReference>
<dbReference type="AlphaFoldDB" id="A7NIZ9"/>
<dbReference type="InterPro" id="IPR015422">
    <property type="entry name" value="PyrdxlP-dep_Trfase_small"/>
</dbReference>
<feature type="modified residue" description="N6-(pyridoxal phosphate)lysine" evidence="2">
    <location>
        <position position="207"/>
    </location>
</feature>
<feature type="active site" description="Proton acceptor" evidence="1">
    <location>
        <position position="207"/>
    </location>
</feature>
<dbReference type="Proteomes" id="UP000000263">
    <property type="component" value="Chromosome"/>
</dbReference>
<evidence type="ECO:0000256" key="3">
    <source>
        <dbReference type="RuleBase" id="RU004508"/>
    </source>
</evidence>
<organism evidence="4 5">
    <name type="scientific">Roseiflexus castenholzii (strain DSM 13941 / HLO8)</name>
    <dbReference type="NCBI Taxonomy" id="383372"/>
    <lineage>
        <taxon>Bacteria</taxon>
        <taxon>Bacillati</taxon>
        <taxon>Chloroflexota</taxon>
        <taxon>Chloroflexia</taxon>
        <taxon>Chloroflexales</taxon>
        <taxon>Roseiflexineae</taxon>
        <taxon>Roseiflexaceae</taxon>
        <taxon>Roseiflexus</taxon>
    </lineage>
</organism>
<keyword evidence="4" id="KW-0808">Transferase</keyword>
<dbReference type="KEGG" id="rca:Rcas_1361"/>
<dbReference type="InterPro" id="IPR015421">
    <property type="entry name" value="PyrdxlP-dep_Trfase_major"/>
</dbReference>
<name>A7NIZ9_ROSCS</name>
<evidence type="ECO:0000256" key="1">
    <source>
        <dbReference type="PIRSR" id="PIRSR000390-1"/>
    </source>
</evidence>
<evidence type="ECO:0000256" key="2">
    <source>
        <dbReference type="PIRSR" id="PIRSR000390-2"/>
    </source>
</evidence>
<dbReference type="Pfam" id="PF01041">
    <property type="entry name" value="DegT_DnrJ_EryC1"/>
    <property type="match status" value="1"/>
</dbReference>
<keyword evidence="5" id="KW-1185">Reference proteome</keyword>
<dbReference type="GO" id="GO:0047310">
    <property type="term" value="F:glutamine-scyllo-inositol transaminase activity"/>
    <property type="evidence" value="ECO:0007669"/>
    <property type="project" value="UniProtKB-EC"/>
</dbReference>
<dbReference type="GO" id="GO:0000271">
    <property type="term" value="P:polysaccharide biosynthetic process"/>
    <property type="evidence" value="ECO:0007669"/>
    <property type="project" value="TreeGrafter"/>
</dbReference>
<dbReference type="Gene3D" id="3.90.1150.10">
    <property type="entry name" value="Aspartate Aminotransferase, domain 1"/>
    <property type="match status" value="1"/>
</dbReference>
<dbReference type="STRING" id="383372.Rcas_1361"/>
<gene>
    <name evidence="4" type="ordered locus">Rcas_1361</name>
</gene>
<dbReference type="PANTHER" id="PTHR30244:SF39">
    <property type="entry name" value="BLR3650 PROTEIN"/>
    <property type="match status" value="1"/>
</dbReference>
<dbReference type="CDD" id="cd00616">
    <property type="entry name" value="AHBA_syn"/>
    <property type="match status" value="1"/>
</dbReference>
<protein>
    <submittedName>
        <fullName evidence="4">Glutamine--scyllo-inositol transaminase</fullName>
        <ecNumber evidence="4">2.6.1.50</ecNumber>
    </submittedName>
</protein>